<organism evidence="4 5">
    <name type="scientific">Clostridium colicanis DSM 13634</name>
    <dbReference type="NCBI Taxonomy" id="1121305"/>
    <lineage>
        <taxon>Bacteria</taxon>
        <taxon>Bacillati</taxon>
        <taxon>Bacillota</taxon>
        <taxon>Clostridia</taxon>
        <taxon>Eubacteriales</taxon>
        <taxon>Clostridiaceae</taxon>
        <taxon>Clostridium</taxon>
    </lineage>
</organism>
<evidence type="ECO:0000313" key="5">
    <source>
        <dbReference type="Proteomes" id="UP000075374"/>
    </source>
</evidence>
<dbReference type="PANTHER" id="PTHR30404:SF0">
    <property type="entry name" value="N-ACETYLMURAMOYL-L-ALANINE AMIDASE AMIC"/>
    <property type="match status" value="1"/>
</dbReference>
<dbReference type="Pfam" id="PF07532">
    <property type="entry name" value="Big_4"/>
    <property type="match status" value="2"/>
</dbReference>
<sequence length="673" mass="74152">MNLIKRFLIFSVIVFFVVVGLSPRALALDYEELEERKGEDINTNKVWTIKFNNELDPESINTDNIVVLNDKNEEQKIKVECKDSKTVSVSPLESYEEGKTYTLVIKDQVKSKKGNKIKAPVKMKFTINTTQTEKPESPKVPVVVLDAGRAANDEANEIGPSGVKGKDINLYVALKAGEILKANGINVVYTRTTDSVPWSANESIAARSKIVNDAKADILVSIHCNAISTTATGSQTYYLKGDANSQKLASYIKDELYNKASQNGVIEESTLKTLSSVNATAVYTNLGYITNPKEEAILNTQTFKDNSAVAIASAVLKYLSIPQKVYITEVPGKTILLYKNEKYTLPTSLDAKMSDGTISKVTVKWDKTSVDTSKEGTYYYKGTVLNYNNEVTFKIIVNSKVDPGTSNAEIKTINDINVKITEGDKYTLPQTVEATTILGETIQADVIWDKESIDTSKAGTITLIGRVKNYNKEIKLTIVISPKSVEKKIKVVLDAGHGGPDSGAVGQNKTKEKDITLAVTFKIGDILKKNGIEVIYTRTNDTDSWLNDKNTELQTRVNIANNAKADYFVSIHVNSFDNSSVTGVETCYFGGSTKGMALAKNIQNEIISELGFKDRGIKERNGLYVLKYTNAPAVLVELEFISNPEKEAMLKNPEYQQKYAEAIARGIMKTIGK</sequence>
<dbReference type="InterPro" id="IPR002508">
    <property type="entry name" value="MurNAc-LAA_cat"/>
</dbReference>
<gene>
    <name evidence="4" type="primary">cwlD_1</name>
    <name evidence="4" type="ORF">CLCOL_08150</name>
</gene>
<dbReference type="CDD" id="cd02696">
    <property type="entry name" value="MurNAc-LAA"/>
    <property type="match status" value="2"/>
</dbReference>
<dbReference type="Proteomes" id="UP000075374">
    <property type="component" value="Unassembled WGS sequence"/>
</dbReference>
<accession>A0A151APL1</accession>
<dbReference type="AlphaFoldDB" id="A0A151APL1"/>
<dbReference type="GO" id="GO:0030288">
    <property type="term" value="C:outer membrane-bounded periplasmic space"/>
    <property type="evidence" value="ECO:0007669"/>
    <property type="project" value="TreeGrafter"/>
</dbReference>
<dbReference type="InterPro" id="IPR050695">
    <property type="entry name" value="N-acetylmuramoyl_amidase_3"/>
</dbReference>
<keyword evidence="5" id="KW-1185">Reference proteome</keyword>
<dbReference type="STRING" id="1121305.CLCOL_08150"/>
<dbReference type="Pfam" id="PF13205">
    <property type="entry name" value="Big_5"/>
    <property type="match status" value="1"/>
</dbReference>
<dbReference type="PANTHER" id="PTHR30404">
    <property type="entry name" value="N-ACETYLMURAMOYL-L-ALANINE AMIDASE"/>
    <property type="match status" value="1"/>
</dbReference>
<dbReference type="RefSeq" id="WP_061857718.1">
    <property type="nucleotide sequence ID" value="NZ_LTBB01000003.1"/>
</dbReference>
<comment type="caution">
    <text evidence="4">The sequence shown here is derived from an EMBL/GenBank/DDBJ whole genome shotgun (WGS) entry which is preliminary data.</text>
</comment>
<evidence type="ECO:0000313" key="4">
    <source>
        <dbReference type="EMBL" id="KYH29584.1"/>
    </source>
</evidence>
<dbReference type="Gene3D" id="2.60.40.1220">
    <property type="match status" value="1"/>
</dbReference>
<dbReference type="SUPFAM" id="SSF53187">
    <property type="entry name" value="Zn-dependent exopeptidases"/>
    <property type="match status" value="2"/>
</dbReference>
<dbReference type="Gene3D" id="2.30.30.100">
    <property type="match status" value="1"/>
</dbReference>
<dbReference type="Pfam" id="PF01520">
    <property type="entry name" value="Amidase_3"/>
    <property type="match status" value="2"/>
</dbReference>
<feature type="domain" description="MurNAc-LAA" evidence="3">
    <location>
        <begin position="208"/>
        <end position="316"/>
    </location>
</feature>
<dbReference type="InterPro" id="IPR014755">
    <property type="entry name" value="Cu-Rt/internalin_Ig-like"/>
</dbReference>
<evidence type="ECO:0000259" key="3">
    <source>
        <dbReference type="SMART" id="SM00646"/>
    </source>
</evidence>
<dbReference type="InterPro" id="IPR032812">
    <property type="entry name" value="SbsA_Ig"/>
</dbReference>
<dbReference type="GO" id="GO:0008745">
    <property type="term" value="F:N-acetylmuramoyl-L-alanine amidase activity"/>
    <property type="evidence" value="ECO:0007669"/>
    <property type="project" value="UniProtKB-EC"/>
</dbReference>
<name>A0A151APL1_9CLOT</name>
<dbReference type="SMART" id="SM00646">
    <property type="entry name" value="Ami_3"/>
    <property type="match status" value="2"/>
</dbReference>
<feature type="domain" description="MurNAc-LAA" evidence="3">
    <location>
        <begin position="557"/>
        <end position="668"/>
    </location>
</feature>
<keyword evidence="1" id="KW-0732">Signal</keyword>
<evidence type="ECO:0000256" key="2">
    <source>
        <dbReference type="ARBA" id="ARBA00022801"/>
    </source>
</evidence>
<reference evidence="4 5" key="1">
    <citation type="submission" date="2016-02" db="EMBL/GenBank/DDBJ databases">
        <title>Genome sequence of Clostridium colicanis DSM 13634.</title>
        <authorList>
            <person name="Poehlein A."/>
            <person name="Daniel R."/>
        </authorList>
    </citation>
    <scope>NUCLEOTIDE SEQUENCE [LARGE SCALE GENOMIC DNA]</scope>
    <source>
        <strain evidence="4 5">DSM 13634</strain>
    </source>
</reference>
<dbReference type="EC" id="3.5.1.28" evidence="4"/>
<protein>
    <submittedName>
        <fullName evidence="4">Germination-specific N-acetylmuramoyl-L-alanine amidase</fullName>
        <ecNumber evidence="4">3.5.1.28</ecNumber>
    </submittedName>
</protein>
<dbReference type="GO" id="GO:0009253">
    <property type="term" value="P:peptidoglycan catabolic process"/>
    <property type="evidence" value="ECO:0007669"/>
    <property type="project" value="InterPro"/>
</dbReference>
<dbReference type="Gene3D" id="3.40.630.40">
    <property type="entry name" value="Zn-dependent exopeptidases"/>
    <property type="match status" value="2"/>
</dbReference>
<keyword evidence="2 4" id="KW-0378">Hydrolase</keyword>
<evidence type="ECO:0000256" key="1">
    <source>
        <dbReference type="ARBA" id="ARBA00022729"/>
    </source>
</evidence>
<dbReference type="PATRIC" id="fig|1121305.3.peg.829"/>
<dbReference type="InterPro" id="IPR011081">
    <property type="entry name" value="Big_4"/>
</dbReference>
<dbReference type="EMBL" id="LTBB01000003">
    <property type="protein sequence ID" value="KYH29584.1"/>
    <property type="molecule type" value="Genomic_DNA"/>
</dbReference>
<proteinExistence type="predicted"/>